<dbReference type="GO" id="GO:0016020">
    <property type="term" value="C:membrane"/>
    <property type="evidence" value="ECO:0007669"/>
    <property type="project" value="UniProtKB-SubCell"/>
</dbReference>
<sequence length="430" mass="47681">MKRGISQFQNLVSLYWDSFCLRYLTKWLFFILLIALSVGSTSAFFLVALDTVTSIRESHIWLVYFLPFAGFAIGWFYFHYGKNANKGNNLLLEEIHSPSSIIPFRMTPLVLLGTLVTHLFGGSAGREGTAVQMGGSIAHQIVRFFPMKIHEHQTLIILGISAGFASVFGTPLAATIFSIEVIRIGSYRYQWIIPAFLSAYLSHLVCLSWGVSHSHYPKISFDYNGTLLICLFVLAVLSGWVAKLFSWLMHSISHLFSRWIPYPPLRPFVGGIILVIVFVFGFNLEYFGLGLPTIQRAFLEPLPGETFLLKLLLTVTTIGSGFKGGEVTPLFFIGASLGNLFGYFDPFHLTMFVGIGFISVFAGATNTPLACAVMGMELFGWECGIFFLLSAGIAYICSGHTSIYQSQMIGKTKPLSRPSDSGKKISDLKK</sequence>
<dbReference type="PANTHER" id="PTHR43427:SF12">
    <property type="entry name" value="CHLORIDE TRANSPORTER"/>
    <property type="match status" value="1"/>
</dbReference>
<dbReference type="RefSeq" id="WP_135746047.1">
    <property type="nucleotide sequence ID" value="NZ_JAIZBL010000003.1"/>
</dbReference>
<dbReference type="EMBL" id="RQHU01000005">
    <property type="protein sequence ID" value="TGN16436.1"/>
    <property type="molecule type" value="Genomic_DNA"/>
</dbReference>
<feature type="transmembrane region" description="Helical" evidence="5">
    <location>
        <begin position="268"/>
        <end position="289"/>
    </location>
</feature>
<evidence type="ECO:0000256" key="4">
    <source>
        <dbReference type="ARBA" id="ARBA00023136"/>
    </source>
</evidence>
<feature type="transmembrane region" description="Helical" evidence="5">
    <location>
        <begin position="191"/>
        <end position="211"/>
    </location>
</feature>
<keyword evidence="2 5" id="KW-0812">Transmembrane</keyword>
<accession>A0A6H3NYT6</accession>
<reference evidence="6" key="1">
    <citation type="journal article" date="2019" name="PLoS Negl. Trop. Dis.">
        <title>Revisiting the worldwide diversity of Leptospira species in the environment.</title>
        <authorList>
            <person name="Vincent A.T."/>
            <person name="Schiettekatte O."/>
            <person name="Bourhy P."/>
            <person name="Veyrier F.J."/>
            <person name="Picardeau M."/>
        </authorList>
    </citation>
    <scope>NUCLEOTIDE SEQUENCE [LARGE SCALE GENOMIC DNA]</scope>
    <source>
        <strain evidence="6">201601109</strain>
    </source>
</reference>
<proteinExistence type="predicted"/>
<feature type="transmembrane region" description="Helical" evidence="5">
    <location>
        <begin position="378"/>
        <end position="398"/>
    </location>
</feature>
<feature type="transmembrane region" description="Helical" evidence="5">
    <location>
        <begin position="347"/>
        <end position="366"/>
    </location>
</feature>
<organism evidence="6 7">
    <name type="scientific">Leptospira bandrabouensis</name>
    <dbReference type="NCBI Taxonomy" id="2484903"/>
    <lineage>
        <taxon>Bacteria</taxon>
        <taxon>Pseudomonadati</taxon>
        <taxon>Spirochaetota</taxon>
        <taxon>Spirochaetia</taxon>
        <taxon>Leptospirales</taxon>
        <taxon>Leptospiraceae</taxon>
        <taxon>Leptospira</taxon>
    </lineage>
</organism>
<gene>
    <name evidence="6" type="ORF">EHR08_09320</name>
</gene>
<comment type="caution">
    <text evidence="6">The sequence shown here is derived from an EMBL/GenBank/DDBJ whole genome shotgun (WGS) entry which is preliminary data.</text>
</comment>
<keyword evidence="4 5" id="KW-0472">Membrane</keyword>
<evidence type="ECO:0000256" key="1">
    <source>
        <dbReference type="ARBA" id="ARBA00004141"/>
    </source>
</evidence>
<dbReference type="InterPro" id="IPR050368">
    <property type="entry name" value="ClC-type_chloride_channel"/>
</dbReference>
<dbReference type="OrthoDB" id="9767361at2"/>
<protein>
    <submittedName>
        <fullName evidence="6">Chloride channel protein</fullName>
    </submittedName>
</protein>
<dbReference type="GO" id="GO:0015108">
    <property type="term" value="F:chloride transmembrane transporter activity"/>
    <property type="evidence" value="ECO:0007669"/>
    <property type="project" value="InterPro"/>
</dbReference>
<evidence type="ECO:0000313" key="7">
    <source>
        <dbReference type="Proteomes" id="UP000297649"/>
    </source>
</evidence>
<evidence type="ECO:0000256" key="3">
    <source>
        <dbReference type="ARBA" id="ARBA00022989"/>
    </source>
</evidence>
<feature type="transmembrane region" description="Helical" evidence="5">
    <location>
        <begin position="223"/>
        <end position="248"/>
    </location>
</feature>
<feature type="transmembrane region" description="Helical" evidence="5">
    <location>
        <begin position="61"/>
        <end position="80"/>
    </location>
</feature>
<evidence type="ECO:0000313" key="6">
    <source>
        <dbReference type="EMBL" id="TGN16436.1"/>
    </source>
</evidence>
<dbReference type="Pfam" id="PF00654">
    <property type="entry name" value="Voltage_CLC"/>
    <property type="match status" value="1"/>
</dbReference>
<evidence type="ECO:0000256" key="2">
    <source>
        <dbReference type="ARBA" id="ARBA00022692"/>
    </source>
</evidence>
<name>A0A6H3NYT6_9LEPT</name>
<dbReference type="InterPro" id="IPR014743">
    <property type="entry name" value="Cl-channel_core"/>
</dbReference>
<dbReference type="PANTHER" id="PTHR43427">
    <property type="entry name" value="CHLORIDE CHANNEL PROTEIN CLC-E"/>
    <property type="match status" value="1"/>
</dbReference>
<dbReference type="SUPFAM" id="SSF81340">
    <property type="entry name" value="Clc chloride channel"/>
    <property type="match status" value="1"/>
</dbReference>
<keyword evidence="7" id="KW-1185">Reference proteome</keyword>
<dbReference type="Gene3D" id="1.10.3080.10">
    <property type="entry name" value="Clc chloride channel"/>
    <property type="match status" value="1"/>
</dbReference>
<dbReference type="InterPro" id="IPR001807">
    <property type="entry name" value="ClC"/>
</dbReference>
<keyword evidence="3 5" id="KW-1133">Transmembrane helix</keyword>
<feature type="transmembrane region" description="Helical" evidence="5">
    <location>
        <begin position="155"/>
        <end position="179"/>
    </location>
</feature>
<comment type="subcellular location">
    <subcellularLocation>
        <location evidence="1">Membrane</location>
        <topology evidence="1">Multi-pass membrane protein</topology>
    </subcellularLocation>
</comment>
<dbReference type="Proteomes" id="UP000297649">
    <property type="component" value="Unassembled WGS sequence"/>
</dbReference>
<feature type="transmembrane region" description="Helical" evidence="5">
    <location>
        <begin position="27"/>
        <end position="49"/>
    </location>
</feature>
<dbReference type="AlphaFoldDB" id="A0A6H3NYT6"/>
<evidence type="ECO:0000256" key="5">
    <source>
        <dbReference type="SAM" id="Phobius"/>
    </source>
</evidence>